<keyword evidence="5" id="KW-0574">Periplasm</keyword>
<evidence type="ECO:0000313" key="8">
    <source>
        <dbReference type="Proteomes" id="UP000617145"/>
    </source>
</evidence>
<dbReference type="InterPro" id="IPR018389">
    <property type="entry name" value="DctP_fam"/>
</dbReference>
<evidence type="ECO:0000256" key="2">
    <source>
        <dbReference type="ARBA" id="ARBA00009023"/>
    </source>
</evidence>
<organism evidence="7 8">
    <name type="scientific">Salipiger pallidus</name>
    <dbReference type="NCBI Taxonomy" id="1775170"/>
    <lineage>
        <taxon>Bacteria</taxon>
        <taxon>Pseudomonadati</taxon>
        <taxon>Pseudomonadota</taxon>
        <taxon>Alphaproteobacteria</taxon>
        <taxon>Rhodobacterales</taxon>
        <taxon>Roseobacteraceae</taxon>
        <taxon>Salipiger</taxon>
    </lineage>
</organism>
<dbReference type="PIRSF" id="PIRSF006470">
    <property type="entry name" value="DctB"/>
    <property type="match status" value="1"/>
</dbReference>
<keyword evidence="3" id="KW-0813">Transport</keyword>
<dbReference type="NCBIfam" id="NF037995">
    <property type="entry name" value="TRAP_S1"/>
    <property type="match status" value="1"/>
</dbReference>
<dbReference type="Proteomes" id="UP000617145">
    <property type="component" value="Unassembled WGS sequence"/>
</dbReference>
<dbReference type="Gene3D" id="3.40.190.170">
    <property type="entry name" value="Bacterial extracellular solute-binding protein, family 7"/>
    <property type="match status" value="1"/>
</dbReference>
<name>A0A8J2ZMI2_9RHOB</name>
<evidence type="ECO:0000256" key="6">
    <source>
        <dbReference type="SAM" id="SignalP"/>
    </source>
</evidence>
<dbReference type="InterPro" id="IPR004682">
    <property type="entry name" value="TRAP_DctP"/>
</dbReference>
<reference evidence="7" key="2">
    <citation type="submission" date="2020-09" db="EMBL/GenBank/DDBJ databases">
        <authorList>
            <person name="Sun Q."/>
            <person name="Zhou Y."/>
        </authorList>
    </citation>
    <scope>NUCLEOTIDE SEQUENCE</scope>
    <source>
        <strain evidence="7">CGMCC 1.15762</strain>
    </source>
</reference>
<comment type="caution">
    <text evidence="7">The sequence shown here is derived from an EMBL/GenBank/DDBJ whole genome shotgun (WGS) entry which is preliminary data.</text>
</comment>
<accession>A0A8J2ZMI2</accession>
<evidence type="ECO:0000256" key="4">
    <source>
        <dbReference type="ARBA" id="ARBA00022729"/>
    </source>
</evidence>
<keyword evidence="4 6" id="KW-0732">Signal</keyword>
<dbReference type="PANTHER" id="PTHR33376">
    <property type="match status" value="1"/>
</dbReference>
<comment type="subcellular location">
    <subcellularLocation>
        <location evidence="1">Periplasm</location>
    </subcellularLocation>
</comment>
<sequence>MKTTMTRALLAATALTVAAPAFAQEVTFAHGANPGNPRYAAAEMFADLVPACTGGEVTVSVAPSATMGNDVEMLTSVAGGVIEMSANSQGPLAQIVPEAGMLGLPFLFEDLPTVWRVLDGEVGDMLDEKAQQAGLKILTFWDNGIRHVSHLNKNVPTPADLEGMKIRTPSDETTIAAFEALGAAPAPLAWSELPTSLQSGVFDGQENPLTNIYSAKLHEITPYITLTGHKYESTPVVASMVWWSGLDEDTQECIQSAAKDAGWYQRGLSLSQSKSLRETMENEGATFAEVEDRQAFIDATAGVIEEYEGQYGEFIGALREATQ</sequence>
<dbReference type="InterPro" id="IPR038404">
    <property type="entry name" value="TRAP_DctP_sf"/>
</dbReference>
<comment type="similarity">
    <text evidence="2">Belongs to the bacterial solute-binding protein 7 family.</text>
</comment>
<keyword evidence="8" id="KW-1185">Reference proteome</keyword>
<dbReference type="EMBL" id="BMJV01000009">
    <property type="protein sequence ID" value="GGG83378.1"/>
    <property type="molecule type" value="Genomic_DNA"/>
</dbReference>
<dbReference type="GO" id="GO:0030288">
    <property type="term" value="C:outer membrane-bounded periplasmic space"/>
    <property type="evidence" value="ECO:0007669"/>
    <property type="project" value="InterPro"/>
</dbReference>
<dbReference type="RefSeq" id="WP_188791728.1">
    <property type="nucleotide sequence ID" value="NZ_BMJV01000009.1"/>
</dbReference>
<feature type="chain" id="PRO_5035304395" evidence="6">
    <location>
        <begin position="24"/>
        <end position="323"/>
    </location>
</feature>
<protein>
    <submittedName>
        <fullName evidence="7">C4-dicarboxylate ABC transporter</fullName>
    </submittedName>
</protein>
<gene>
    <name evidence="7" type="ORF">GCM10011415_36560</name>
</gene>
<dbReference type="NCBIfam" id="TIGR00787">
    <property type="entry name" value="dctP"/>
    <property type="match status" value="1"/>
</dbReference>
<dbReference type="AlphaFoldDB" id="A0A8J2ZMI2"/>
<evidence type="ECO:0000256" key="5">
    <source>
        <dbReference type="ARBA" id="ARBA00022764"/>
    </source>
</evidence>
<dbReference type="CDD" id="cd13603">
    <property type="entry name" value="PBP2_TRAP_Siap_TeaA_like"/>
    <property type="match status" value="1"/>
</dbReference>
<evidence type="ECO:0000256" key="3">
    <source>
        <dbReference type="ARBA" id="ARBA00022448"/>
    </source>
</evidence>
<dbReference type="PANTHER" id="PTHR33376:SF4">
    <property type="entry name" value="SIALIC ACID-BINDING PERIPLASMIC PROTEIN SIAP"/>
    <property type="match status" value="1"/>
</dbReference>
<reference evidence="7" key="1">
    <citation type="journal article" date="2014" name="Int. J. Syst. Evol. Microbiol.">
        <title>Complete genome sequence of Corynebacterium casei LMG S-19264T (=DSM 44701T), isolated from a smear-ripened cheese.</title>
        <authorList>
            <consortium name="US DOE Joint Genome Institute (JGI-PGF)"/>
            <person name="Walter F."/>
            <person name="Albersmeier A."/>
            <person name="Kalinowski J."/>
            <person name="Ruckert C."/>
        </authorList>
    </citation>
    <scope>NUCLEOTIDE SEQUENCE</scope>
    <source>
        <strain evidence="7">CGMCC 1.15762</strain>
    </source>
</reference>
<dbReference type="Pfam" id="PF03480">
    <property type="entry name" value="DctP"/>
    <property type="match status" value="1"/>
</dbReference>
<evidence type="ECO:0000313" key="7">
    <source>
        <dbReference type="EMBL" id="GGG83378.1"/>
    </source>
</evidence>
<evidence type="ECO:0000256" key="1">
    <source>
        <dbReference type="ARBA" id="ARBA00004418"/>
    </source>
</evidence>
<proteinExistence type="inferred from homology"/>
<dbReference type="GO" id="GO:0055085">
    <property type="term" value="P:transmembrane transport"/>
    <property type="evidence" value="ECO:0007669"/>
    <property type="project" value="InterPro"/>
</dbReference>
<feature type="signal peptide" evidence="6">
    <location>
        <begin position="1"/>
        <end position="23"/>
    </location>
</feature>